<dbReference type="Proteomes" id="UP000244677">
    <property type="component" value="Chromosome"/>
</dbReference>
<dbReference type="PROSITE" id="PS50042">
    <property type="entry name" value="CNMP_BINDING_3"/>
    <property type="match status" value="1"/>
</dbReference>
<dbReference type="KEGG" id="fki:FK004_13375"/>
<dbReference type="InterPro" id="IPR018490">
    <property type="entry name" value="cNMP-bd_dom_sf"/>
</dbReference>
<reference evidence="2 3" key="1">
    <citation type="submission" date="2017-04" db="EMBL/GenBank/DDBJ databases">
        <title>Complete genome sequence of Flavobacterium kingsejong AJ004.</title>
        <authorList>
            <person name="Lee P.C."/>
        </authorList>
    </citation>
    <scope>NUCLEOTIDE SEQUENCE [LARGE SCALE GENOMIC DNA]</scope>
    <source>
        <strain evidence="2 3">AJ004</strain>
    </source>
</reference>
<dbReference type="SUPFAM" id="SSF51206">
    <property type="entry name" value="cAMP-binding domain-like"/>
    <property type="match status" value="1"/>
</dbReference>
<feature type="domain" description="Cyclic nucleotide-binding" evidence="1">
    <location>
        <begin position="7"/>
        <end position="110"/>
    </location>
</feature>
<dbReference type="Gene3D" id="2.60.120.10">
    <property type="entry name" value="Jelly Rolls"/>
    <property type="match status" value="1"/>
</dbReference>
<dbReference type="RefSeq" id="WP_108737682.1">
    <property type="nucleotide sequence ID" value="NZ_CP020919.1"/>
</dbReference>
<dbReference type="EMBL" id="CP020919">
    <property type="protein sequence ID" value="AWG26146.1"/>
    <property type="molecule type" value="Genomic_DNA"/>
</dbReference>
<dbReference type="AlphaFoldDB" id="A0A2S1LR76"/>
<organism evidence="2 3">
    <name type="scientific">Flavobacterium kingsejongi</name>
    <dbReference type="NCBI Taxonomy" id="1678728"/>
    <lineage>
        <taxon>Bacteria</taxon>
        <taxon>Pseudomonadati</taxon>
        <taxon>Bacteroidota</taxon>
        <taxon>Flavobacteriia</taxon>
        <taxon>Flavobacteriales</taxon>
        <taxon>Flavobacteriaceae</taxon>
        <taxon>Flavobacterium</taxon>
    </lineage>
</organism>
<evidence type="ECO:0000313" key="3">
    <source>
        <dbReference type="Proteomes" id="UP000244677"/>
    </source>
</evidence>
<proteinExistence type="predicted"/>
<dbReference type="PROSITE" id="PS00888">
    <property type="entry name" value="CNMP_BINDING_1"/>
    <property type="match status" value="1"/>
</dbReference>
<dbReference type="InterPro" id="IPR014710">
    <property type="entry name" value="RmlC-like_jellyroll"/>
</dbReference>
<dbReference type="CDD" id="cd00038">
    <property type="entry name" value="CAP_ED"/>
    <property type="match status" value="1"/>
</dbReference>
<evidence type="ECO:0000313" key="2">
    <source>
        <dbReference type="EMBL" id="AWG26146.1"/>
    </source>
</evidence>
<accession>A0A2S1LR76</accession>
<dbReference type="OrthoDB" id="758145at2"/>
<dbReference type="Pfam" id="PF00027">
    <property type="entry name" value="cNMP_binding"/>
    <property type="match status" value="1"/>
</dbReference>
<gene>
    <name evidence="2" type="ORF">FK004_13375</name>
</gene>
<protein>
    <submittedName>
        <fullName evidence="2">Cyclic nucleotide-binding protein</fullName>
    </submittedName>
</protein>
<keyword evidence="3" id="KW-1185">Reference proteome</keyword>
<sequence length="185" mass="21218">MKELFSALALLTQSELDQLDGLLTAKNLKKGEFLIQEGEVCDEIVFLQSGVLRSFYKNSDGDEITNCITFEKELMAAFSSFVTQTPTDENIQAVFDTELLVLKHGQLEALYHNSIGWQKVGRVLAEKQYVGLERRIVSFQKFSAKERYLELFTLHPNYIQRIPQHYLASFLGVTPRHLSRIRTTI</sequence>
<evidence type="ECO:0000259" key="1">
    <source>
        <dbReference type="PROSITE" id="PS50042"/>
    </source>
</evidence>
<dbReference type="InterPro" id="IPR018488">
    <property type="entry name" value="cNMP-bd_CS"/>
</dbReference>
<name>A0A2S1LR76_9FLAO</name>
<dbReference type="InterPro" id="IPR000595">
    <property type="entry name" value="cNMP-bd_dom"/>
</dbReference>